<dbReference type="KEGG" id="prag:EKN56_06425"/>
<evidence type="ECO:0000313" key="2">
    <source>
        <dbReference type="Proteomes" id="UP000293154"/>
    </source>
</evidence>
<organism evidence="1 2">
    <name type="scientific">Limnobaculum zhutongyuii</name>
    <dbReference type="NCBI Taxonomy" id="2498113"/>
    <lineage>
        <taxon>Bacteria</taxon>
        <taxon>Pseudomonadati</taxon>
        <taxon>Pseudomonadota</taxon>
        <taxon>Gammaproteobacteria</taxon>
        <taxon>Enterobacterales</taxon>
        <taxon>Budviciaceae</taxon>
        <taxon>Limnobaculum</taxon>
    </lineage>
</organism>
<dbReference type="RefSeq" id="WP_130591019.1">
    <property type="nucleotide sequence ID" value="NZ_CP034752.1"/>
</dbReference>
<dbReference type="Proteomes" id="UP000293154">
    <property type="component" value="Chromosome"/>
</dbReference>
<proteinExistence type="predicted"/>
<name>A0A411WIQ0_9GAMM</name>
<reference evidence="1 2" key="1">
    <citation type="submission" date="2019-03" db="EMBL/GenBank/DDBJ databases">
        <title>Pragia sp. nov. isolated from the gut tract of Carduelis flavirostris.</title>
        <authorList>
            <person name="Ge Y."/>
        </authorList>
    </citation>
    <scope>NUCLEOTIDE SEQUENCE [LARGE SCALE GENOMIC DNA]</scope>
    <source>
        <strain evidence="1 2">CF-458</strain>
    </source>
</reference>
<sequence>MNKTPQEQVNNLLKKRQASIDKAAESMLSNVLGKAVISILEKGKPLSSATLLQYLQDELSDHPKSLAASWHQYAVDYLARYSEQ</sequence>
<evidence type="ECO:0000313" key="1">
    <source>
        <dbReference type="EMBL" id="QBH96065.1"/>
    </source>
</evidence>
<accession>A0A411WIQ0</accession>
<dbReference type="AlphaFoldDB" id="A0A411WIQ0"/>
<gene>
    <name evidence="1" type="ORF">EKN56_06425</name>
</gene>
<keyword evidence="2" id="KW-1185">Reference proteome</keyword>
<protein>
    <submittedName>
        <fullName evidence="1">Uncharacterized protein</fullName>
    </submittedName>
</protein>
<dbReference type="EMBL" id="CP034752">
    <property type="protein sequence ID" value="QBH96065.1"/>
    <property type="molecule type" value="Genomic_DNA"/>
</dbReference>